<comment type="caution">
    <text evidence="1">The sequence shown here is derived from an EMBL/GenBank/DDBJ whole genome shotgun (WGS) entry which is preliminary data.</text>
</comment>
<proteinExistence type="predicted"/>
<evidence type="ECO:0000313" key="2">
    <source>
        <dbReference type="Proteomes" id="UP001367676"/>
    </source>
</evidence>
<dbReference type="AlphaFoldDB" id="A0AAN9TGH4"/>
<dbReference type="Proteomes" id="UP001367676">
    <property type="component" value="Unassembled WGS sequence"/>
</dbReference>
<name>A0AAN9TGH4_9HEMI</name>
<protein>
    <submittedName>
        <fullName evidence="1">Uncharacterized protein</fullName>
    </submittedName>
</protein>
<accession>A0AAN9TGH4</accession>
<sequence length="101" mass="10829">MPSMSTSHGGVLYYVVKVPRRQCSPDRTASNLFLDENAITSTPIPNSYLNAKLDETGNPGPVLGKICQKTVRTLFLVNNVSVRALAGRLQETVPGNNLSGA</sequence>
<keyword evidence="2" id="KW-1185">Reference proteome</keyword>
<reference evidence="1 2" key="1">
    <citation type="submission" date="2024-03" db="EMBL/GenBank/DDBJ databases">
        <title>Adaptation during the transition from Ophiocordyceps entomopathogen to insect associate is accompanied by gene loss and intensified selection.</title>
        <authorList>
            <person name="Ward C.M."/>
            <person name="Onetto C.A."/>
            <person name="Borneman A.R."/>
        </authorList>
    </citation>
    <scope>NUCLEOTIDE SEQUENCE [LARGE SCALE GENOMIC DNA]</scope>
    <source>
        <strain evidence="1">AWRI1</strain>
        <tissue evidence="1">Single Adult Female</tissue>
    </source>
</reference>
<gene>
    <name evidence="1" type="ORF">V9T40_002596</name>
</gene>
<organism evidence="1 2">
    <name type="scientific">Parthenolecanium corni</name>
    <dbReference type="NCBI Taxonomy" id="536013"/>
    <lineage>
        <taxon>Eukaryota</taxon>
        <taxon>Metazoa</taxon>
        <taxon>Ecdysozoa</taxon>
        <taxon>Arthropoda</taxon>
        <taxon>Hexapoda</taxon>
        <taxon>Insecta</taxon>
        <taxon>Pterygota</taxon>
        <taxon>Neoptera</taxon>
        <taxon>Paraneoptera</taxon>
        <taxon>Hemiptera</taxon>
        <taxon>Sternorrhyncha</taxon>
        <taxon>Coccoidea</taxon>
        <taxon>Coccidae</taxon>
        <taxon>Parthenolecanium</taxon>
    </lineage>
</organism>
<evidence type="ECO:0000313" key="1">
    <source>
        <dbReference type="EMBL" id="KAK7590983.1"/>
    </source>
</evidence>
<dbReference type="EMBL" id="JBBCAQ010000022">
    <property type="protein sequence ID" value="KAK7590983.1"/>
    <property type="molecule type" value="Genomic_DNA"/>
</dbReference>